<dbReference type="Gene3D" id="1.10.1530.10">
    <property type="match status" value="1"/>
</dbReference>
<dbReference type="Proteomes" id="UP000569914">
    <property type="component" value="Unassembled WGS sequence"/>
</dbReference>
<organism evidence="4 5">
    <name type="scientific">Microlunatus parietis</name>
    <dbReference type="NCBI Taxonomy" id="682979"/>
    <lineage>
        <taxon>Bacteria</taxon>
        <taxon>Bacillati</taxon>
        <taxon>Actinomycetota</taxon>
        <taxon>Actinomycetes</taxon>
        <taxon>Propionibacteriales</taxon>
        <taxon>Propionibacteriaceae</taxon>
        <taxon>Microlunatus</taxon>
    </lineage>
</organism>
<comment type="similarity">
    <text evidence="1">Belongs to the LDH2/MDH2 oxidoreductase family.</text>
</comment>
<evidence type="ECO:0000256" key="2">
    <source>
        <dbReference type="ARBA" id="ARBA00023002"/>
    </source>
</evidence>
<dbReference type="InterPro" id="IPR003767">
    <property type="entry name" value="Malate/L-lactate_DH-like"/>
</dbReference>
<dbReference type="Gene3D" id="3.30.1370.60">
    <property type="entry name" value="Hypothetical oxidoreductase yiak, domain 2"/>
    <property type="match status" value="1"/>
</dbReference>
<keyword evidence="5" id="KW-1185">Reference proteome</keyword>
<accession>A0A7Y9IB86</accession>
<name>A0A7Y9IB86_9ACTN</name>
<dbReference type="InterPro" id="IPR043143">
    <property type="entry name" value="Mal/L-sulf/L-lact_DH-like_NADP"/>
</dbReference>
<reference evidence="4 5" key="1">
    <citation type="submission" date="2020-07" db="EMBL/GenBank/DDBJ databases">
        <title>Sequencing the genomes of 1000 actinobacteria strains.</title>
        <authorList>
            <person name="Klenk H.-P."/>
        </authorList>
    </citation>
    <scope>NUCLEOTIDE SEQUENCE [LARGE SCALE GENOMIC DNA]</scope>
    <source>
        <strain evidence="4 5">DSM 22083</strain>
    </source>
</reference>
<dbReference type="SUPFAM" id="SSF89733">
    <property type="entry name" value="L-sulfolactate dehydrogenase-like"/>
    <property type="match status" value="1"/>
</dbReference>
<feature type="region of interest" description="Disordered" evidence="3">
    <location>
        <begin position="283"/>
        <end position="310"/>
    </location>
</feature>
<dbReference type="PANTHER" id="PTHR11091:SF0">
    <property type="entry name" value="MALATE DEHYDROGENASE"/>
    <property type="match status" value="1"/>
</dbReference>
<dbReference type="PANTHER" id="PTHR11091">
    <property type="entry name" value="OXIDOREDUCTASE-RELATED"/>
    <property type="match status" value="1"/>
</dbReference>
<dbReference type="EMBL" id="JACCBU010000001">
    <property type="protein sequence ID" value="NYE73736.1"/>
    <property type="molecule type" value="Genomic_DNA"/>
</dbReference>
<protein>
    <submittedName>
        <fullName evidence="4">LDH2 family malate/lactate/ureidoglycolate dehydrogenase</fullName>
    </submittedName>
</protein>
<dbReference type="Pfam" id="PF02615">
    <property type="entry name" value="Ldh_2"/>
    <property type="match status" value="1"/>
</dbReference>
<evidence type="ECO:0000256" key="1">
    <source>
        <dbReference type="ARBA" id="ARBA00006056"/>
    </source>
</evidence>
<dbReference type="GO" id="GO:0016491">
    <property type="term" value="F:oxidoreductase activity"/>
    <property type="evidence" value="ECO:0007669"/>
    <property type="project" value="UniProtKB-KW"/>
</dbReference>
<evidence type="ECO:0000313" key="5">
    <source>
        <dbReference type="Proteomes" id="UP000569914"/>
    </source>
</evidence>
<keyword evidence="2" id="KW-0560">Oxidoreductase</keyword>
<dbReference type="Gene3D" id="3.30.60.50">
    <property type="entry name" value="Hypothetical oxidoreductase yiak, domain 3"/>
    <property type="match status" value="1"/>
</dbReference>
<gene>
    <name evidence="4" type="ORF">BKA15_005065</name>
</gene>
<comment type="caution">
    <text evidence="4">The sequence shown here is derived from an EMBL/GenBank/DDBJ whole genome shotgun (WGS) entry which is preliminary data.</text>
</comment>
<dbReference type="RefSeq" id="WP_218871561.1">
    <property type="nucleotide sequence ID" value="NZ_JACCBU010000001.1"/>
</dbReference>
<dbReference type="AlphaFoldDB" id="A0A7Y9IB86"/>
<evidence type="ECO:0000256" key="3">
    <source>
        <dbReference type="SAM" id="MobiDB-lite"/>
    </source>
</evidence>
<evidence type="ECO:0000313" key="4">
    <source>
        <dbReference type="EMBL" id="NYE73736.1"/>
    </source>
</evidence>
<proteinExistence type="inferred from homology"/>
<sequence length="347" mass="35782">MQVPLATARAVATDVLVGAGASAQHAEQQAAVLVDAEARRVSSHGLLRLPRLVRRIANDVADPLACGRHDWVSPSYLTVDGQRGLGPPVALHALDAVITAADRHGVAAVSITNNNHLGMLGYYARVVARRGLACLAMTTSEPLVHPWGGSRAMVGTNPLAIGVPAEPQPLVLDMATSMISMGRVHDHARRGVPLEPGWALDAEGSPTTDATAAMHGSLAPFGGPKGYALGLALGAIVSFVTGSAPDVDVRGTLDDDQPSGKGDLFVVVKGVQHPVTAFLDQIRATPPTDPERPVTVPGDGGEARARDAASAGIDVDEGLWSELLALRLSPAPTAGAASRGSEESCRL</sequence>
<dbReference type="InterPro" id="IPR043144">
    <property type="entry name" value="Mal/L-sulf/L-lact_DH-like_ah"/>
</dbReference>
<dbReference type="InterPro" id="IPR036111">
    <property type="entry name" value="Mal/L-sulfo/L-lacto_DH-like_sf"/>
</dbReference>